<dbReference type="FunFam" id="2.60.120.290:FF:000052">
    <property type="entry name" value="Metalloendopeptidase"/>
    <property type="match status" value="1"/>
</dbReference>
<feature type="domain" description="CUB" evidence="22">
    <location>
        <begin position="511"/>
        <end position="623"/>
    </location>
</feature>
<dbReference type="GO" id="GO:0048731">
    <property type="term" value="P:system development"/>
    <property type="evidence" value="ECO:0007669"/>
    <property type="project" value="UniProtKB-ARBA"/>
</dbReference>
<evidence type="ECO:0000256" key="15">
    <source>
        <dbReference type="ARBA" id="ARBA00023180"/>
    </source>
</evidence>
<feature type="compositionally biased region" description="Polar residues" evidence="21">
    <location>
        <begin position="186"/>
        <end position="196"/>
    </location>
</feature>
<evidence type="ECO:0000256" key="14">
    <source>
        <dbReference type="ARBA" id="ARBA00023157"/>
    </source>
</evidence>
<dbReference type="Proteomes" id="UP000242188">
    <property type="component" value="Unassembled WGS sequence"/>
</dbReference>
<dbReference type="GO" id="GO:0009653">
    <property type="term" value="P:anatomical structure morphogenesis"/>
    <property type="evidence" value="ECO:0007669"/>
    <property type="project" value="UniProtKB-ARBA"/>
</dbReference>
<dbReference type="GO" id="GO:0006508">
    <property type="term" value="P:proteolysis"/>
    <property type="evidence" value="ECO:0007669"/>
    <property type="project" value="UniProtKB-KW"/>
</dbReference>
<evidence type="ECO:0000256" key="3">
    <source>
        <dbReference type="ARBA" id="ARBA00022525"/>
    </source>
</evidence>
<feature type="domain" description="EGF-like" evidence="23">
    <location>
        <begin position="779"/>
        <end position="819"/>
    </location>
</feature>
<keyword evidence="13" id="KW-0865">Zymogen</keyword>
<evidence type="ECO:0000256" key="8">
    <source>
        <dbReference type="ARBA" id="ARBA00022737"/>
    </source>
</evidence>
<evidence type="ECO:0000313" key="25">
    <source>
        <dbReference type="EMBL" id="OWF48601.1"/>
    </source>
</evidence>
<dbReference type="GO" id="GO:0048513">
    <property type="term" value="P:animal organ development"/>
    <property type="evidence" value="ECO:0007669"/>
    <property type="project" value="UniProtKB-ARBA"/>
</dbReference>
<feature type="domain" description="Peptidase M12A" evidence="24">
    <location>
        <begin position="201"/>
        <end position="400"/>
    </location>
</feature>
<dbReference type="SUPFAM" id="SSF55486">
    <property type="entry name" value="Metalloproteases ('zincins'), catalytic domain"/>
    <property type="match status" value="1"/>
</dbReference>
<dbReference type="InterPro" id="IPR000152">
    <property type="entry name" value="EGF-type_Asp/Asn_hydroxyl_site"/>
</dbReference>
<dbReference type="InterPro" id="IPR015446">
    <property type="entry name" value="BMP_1/tolloid-like"/>
</dbReference>
<dbReference type="Gene3D" id="2.60.120.290">
    <property type="entry name" value="Spermadhesin, CUB domain"/>
    <property type="match status" value="5"/>
</dbReference>
<dbReference type="FunFam" id="2.60.120.290:FF:000004">
    <property type="entry name" value="Metalloendopeptidase"/>
    <property type="match status" value="1"/>
</dbReference>
<evidence type="ECO:0000256" key="2">
    <source>
        <dbReference type="ARBA" id="ARBA00022473"/>
    </source>
</evidence>
<dbReference type="GO" id="GO:0008270">
    <property type="term" value="F:zinc ion binding"/>
    <property type="evidence" value="ECO:0007669"/>
    <property type="project" value="UniProtKB-UniRule"/>
</dbReference>
<evidence type="ECO:0000259" key="24">
    <source>
        <dbReference type="PROSITE" id="PS51864"/>
    </source>
</evidence>
<evidence type="ECO:0000256" key="4">
    <source>
        <dbReference type="ARBA" id="ARBA00022536"/>
    </source>
</evidence>
<keyword evidence="26" id="KW-1185">Reference proteome</keyword>
<feature type="domain" description="CUB" evidence="22">
    <location>
        <begin position="402"/>
        <end position="510"/>
    </location>
</feature>
<dbReference type="SMART" id="SM00042">
    <property type="entry name" value="CUB"/>
    <property type="match status" value="5"/>
</dbReference>
<dbReference type="PIRSF" id="PIRSF001199">
    <property type="entry name" value="BMP_1/tolloid-like"/>
    <property type="match status" value="1"/>
</dbReference>
<dbReference type="FunFam" id="2.10.25.10:FF:000022">
    <property type="entry name" value="Metalloendopeptidase"/>
    <property type="match status" value="1"/>
</dbReference>
<dbReference type="OrthoDB" id="431034at2759"/>
<dbReference type="SUPFAM" id="SSF49854">
    <property type="entry name" value="Spermadhesin, CUB domain"/>
    <property type="match status" value="5"/>
</dbReference>
<evidence type="ECO:0000256" key="10">
    <source>
        <dbReference type="ARBA" id="ARBA00022833"/>
    </source>
</evidence>
<dbReference type="GO" id="GO:0005576">
    <property type="term" value="C:extracellular region"/>
    <property type="evidence" value="ECO:0007669"/>
    <property type="project" value="UniProtKB-SubCell"/>
</dbReference>
<comment type="caution">
    <text evidence="18">Lacks conserved residue(s) required for the propagation of feature annotation.</text>
</comment>
<dbReference type="FunFam" id="2.10.25.10:FF:000240">
    <property type="entry name" value="Vitamin K-dependent protein S"/>
    <property type="match status" value="1"/>
</dbReference>
<dbReference type="AlphaFoldDB" id="A0A210QJ12"/>
<dbReference type="PROSITE" id="PS51864">
    <property type="entry name" value="ASTACIN"/>
    <property type="match status" value="1"/>
</dbReference>
<dbReference type="FunFam" id="2.60.120.290:FF:000013">
    <property type="entry name" value="Membrane frizzled-related protein"/>
    <property type="match status" value="1"/>
</dbReference>
<evidence type="ECO:0000256" key="5">
    <source>
        <dbReference type="ARBA" id="ARBA00022670"/>
    </source>
</evidence>
<protein>
    <recommendedName>
        <fullName evidence="20">Metalloendopeptidase</fullName>
        <ecNumber evidence="20">3.4.24.-</ecNumber>
    </recommendedName>
</protein>
<evidence type="ECO:0000256" key="21">
    <source>
        <dbReference type="SAM" id="MobiDB-lite"/>
    </source>
</evidence>
<feature type="binding site" evidence="17 19">
    <location>
        <position position="298"/>
    </location>
    <ligand>
        <name>Zn(2+)</name>
        <dbReference type="ChEBI" id="CHEBI:29105"/>
        <note>catalytic</note>
    </ligand>
</feature>
<keyword evidence="10 17" id="KW-0862">Zinc</keyword>
<dbReference type="InterPro" id="IPR000742">
    <property type="entry name" value="EGF"/>
</dbReference>
<dbReference type="Gene3D" id="3.40.390.10">
    <property type="entry name" value="Collagenase (Catalytic Domain)"/>
    <property type="match status" value="1"/>
</dbReference>
<keyword evidence="2" id="KW-0217">Developmental protein</keyword>
<comment type="subcellular location">
    <subcellularLocation>
        <location evidence="1">Secreted</location>
    </subcellularLocation>
</comment>
<dbReference type="SMART" id="SM00181">
    <property type="entry name" value="EGF"/>
    <property type="match status" value="2"/>
</dbReference>
<comment type="caution">
    <text evidence="25">The sequence shown here is derived from an EMBL/GenBank/DDBJ whole genome shotgun (WGS) entry which is preliminary data.</text>
</comment>
<dbReference type="GO" id="GO:0048468">
    <property type="term" value="P:cell development"/>
    <property type="evidence" value="ECO:0007669"/>
    <property type="project" value="UniProtKB-ARBA"/>
</dbReference>
<keyword evidence="8" id="KW-0677">Repeat</keyword>
<dbReference type="PROSITE" id="PS00010">
    <property type="entry name" value="ASX_HYDROXYL"/>
    <property type="match status" value="2"/>
</dbReference>
<evidence type="ECO:0000256" key="9">
    <source>
        <dbReference type="ARBA" id="ARBA00022801"/>
    </source>
</evidence>
<keyword evidence="9 19" id="KW-0378">Hydrolase</keyword>
<dbReference type="InterPro" id="IPR001881">
    <property type="entry name" value="EGF-like_Ca-bd_dom"/>
</dbReference>
<dbReference type="PROSITE" id="PS01187">
    <property type="entry name" value="EGF_CA"/>
    <property type="match status" value="2"/>
</dbReference>
<sequence length="1069" mass="121861">MNVKHVLCVTLSMLTLYLDRIVGVSMYSYPHLYNKRLKRNIPHKTSSDLYMDPCKAAVFIGDIALADEDIAYAKALSKQEPDEDSSDIYGLQIDDPRASTIHRKGPHTTLEKNIDRLEKISGRKSKKHKKLRKQKKQRKGKKNRTPLRKCARGDKKCKSLRKAEKKTRKEQRLKRKLERKMKRKMSTSTTENTTNVRSKRAATARPERLWDYGVIPYEIEANFSGQHKALFKLAMRHWENYTCVSFVEKTPAHSNYIVFTERPCGCCSFVGKRGSGAQAISIGKNCDKFGIVVHELGHVIGFWHEHTRPDRDDHVQIIYKNIMPGQEYNFNKLTESEVNSLGEEYDYGSIMHYATNTFARATYVDTILPRKKTDVYPEIGQRVRLSPGDIRQANKLYKCQKCGRTLQESIADFSHTPKANEAEMCHWRISATHGEKIVLNLTSIDIPDTVGCETDYLEIRDGHYIRSPLLGRYCGDRIPATLISSDSRMWLEYRSSRGQGSGFSAQYEAICGGEIYKENGQLTSPNYPDDYKPNKECIWKISVEEHFSVALKFQSFEIENHDNCVYDYLEIRDGHEDNSPLIGRFCGYKIPEDIKSTGNKLYVKFVSDGSVQKAGFAASFVKEYDECATDYHGCDHICVNTLGNFKCECKIGYELHSDGKKCEDACGGYIDLENGTIQSPSFPDLYPPNKMCVWEIVAPDQYRITLNFTHFDMEGNNQDCEYDSVRVSSGVGTEAVIHGIFCGSNLPMPITSESNTLRIEFNSDNSVQKTGFQAVFFTDMDECAVNNGGCQHICKNTVGSYECACHNGFTLHENKHDCKEGGCQHTNSDPQGEISSPNWPDYYPSRKDCVWQFTTTEGHRIKLVFQHFELEPHQECTYDHIEIFDGKDSNARSLGRFCGSSIPRPISSSSNVMYMVFYSDASVQRKGFHAIHKTECGGHLTAKDGQQRLYSHSKYGDQNYDNKMECEWVIEAKSNKRIKFYFVTFEIEDESECGYDNVEIYDGMHDTDPLVDRYCGSKVPSEIISSGEYLLIRFKSDDTINWKGFSGIYLQTSPEQEGLGGLKQLPNLR</sequence>
<evidence type="ECO:0000256" key="7">
    <source>
        <dbReference type="ARBA" id="ARBA00022729"/>
    </source>
</evidence>
<comment type="cofactor">
    <cofactor evidence="19 20">
        <name>Zn(2+)</name>
        <dbReference type="ChEBI" id="CHEBI:29105"/>
    </cofactor>
    <text evidence="19 20">Binds 1 zinc ion per subunit.</text>
</comment>
<evidence type="ECO:0000313" key="26">
    <source>
        <dbReference type="Proteomes" id="UP000242188"/>
    </source>
</evidence>
<dbReference type="EC" id="3.4.24.-" evidence="20"/>
<keyword evidence="7 20" id="KW-0732">Signal</keyword>
<keyword evidence="3" id="KW-0964">Secreted</keyword>
<organism evidence="25 26">
    <name type="scientific">Mizuhopecten yessoensis</name>
    <name type="common">Japanese scallop</name>
    <name type="synonym">Patinopecten yessoensis</name>
    <dbReference type="NCBI Taxonomy" id="6573"/>
    <lineage>
        <taxon>Eukaryota</taxon>
        <taxon>Metazoa</taxon>
        <taxon>Spiralia</taxon>
        <taxon>Lophotrochozoa</taxon>
        <taxon>Mollusca</taxon>
        <taxon>Bivalvia</taxon>
        <taxon>Autobranchia</taxon>
        <taxon>Pteriomorphia</taxon>
        <taxon>Pectinida</taxon>
        <taxon>Pectinoidea</taxon>
        <taxon>Pectinidae</taxon>
        <taxon>Mizuhopecten</taxon>
    </lineage>
</organism>
<dbReference type="SMART" id="SM00235">
    <property type="entry name" value="ZnMc"/>
    <property type="match status" value="1"/>
</dbReference>
<feature type="region of interest" description="Disordered" evidence="21">
    <location>
        <begin position="118"/>
        <end position="202"/>
    </location>
</feature>
<feature type="active site" evidence="16 19">
    <location>
        <position position="295"/>
    </location>
</feature>
<evidence type="ECO:0000256" key="19">
    <source>
        <dbReference type="PROSITE-ProRule" id="PRU01211"/>
    </source>
</evidence>
<dbReference type="InterPro" id="IPR035914">
    <property type="entry name" value="Sperma_CUB_dom_sf"/>
</dbReference>
<dbReference type="Gene3D" id="2.10.25.10">
    <property type="entry name" value="Laminin"/>
    <property type="match status" value="2"/>
</dbReference>
<feature type="chain" id="PRO_5011827996" description="Metalloendopeptidase" evidence="20">
    <location>
        <begin position="24"/>
        <end position="1069"/>
    </location>
</feature>
<dbReference type="SMART" id="SM00179">
    <property type="entry name" value="EGF_CA"/>
    <property type="match status" value="2"/>
</dbReference>
<dbReference type="PRINTS" id="PR00480">
    <property type="entry name" value="ASTACIN"/>
</dbReference>
<feature type="binding site" evidence="17 19">
    <location>
        <position position="294"/>
    </location>
    <ligand>
        <name>Zn(2+)</name>
        <dbReference type="ChEBI" id="CHEBI:29105"/>
        <note>catalytic</note>
    </ligand>
</feature>
<dbReference type="CDD" id="cd04281">
    <property type="entry name" value="ZnMc_BMP1_TLD"/>
    <property type="match status" value="1"/>
</dbReference>
<feature type="binding site" evidence="17 19">
    <location>
        <position position="304"/>
    </location>
    <ligand>
        <name>Zn(2+)</name>
        <dbReference type="ChEBI" id="CHEBI:29105"/>
        <note>catalytic</note>
    </ligand>
</feature>
<dbReference type="SUPFAM" id="SSF57196">
    <property type="entry name" value="EGF/Laminin"/>
    <property type="match status" value="2"/>
</dbReference>
<accession>A0A210QJ12</accession>
<dbReference type="PROSITE" id="PS01180">
    <property type="entry name" value="CUB"/>
    <property type="match status" value="5"/>
</dbReference>
<keyword evidence="12 19" id="KW-0482">Metalloprotease</keyword>
<dbReference type="InterPro" id="IPR001506">
    <property type="entry name" value="Peptidase_M12A"/>
</dbReference>
<name>A0A210QJ12_MIZYE</name>
<dbReference type="InterPro" id="IPR000859">
    <property type="entry name" value="CUB_dom"/>
</dbReference>
<dbReference type="PROSITE" id="PS01186">
    <property type="entry name" value="EGF_2"/>
    <property type="match status" value="2"/>
</dbReference>
<evidence type="ECO:0000259" key="23">
    <source>
        <dbReference type="PROSITE" id="PS50026"/>
    </source>
</evidence>
<dbReference type="Pfam" id="PF00431">
    <property type="entry name" value="CUB"/>
    <property type="match status" value="5"/>
</dbReference>
<keyword evidence="11" id="KW-0106">Calcium</keyword>
<dbReference type="GO" id="GO:0004222">
    <property type="term" value="F:metalloendopeptidase activity"/>
    <property type="evidence" value="ECO:0007669"/>
    <property type="project" value="UniProtKB-UniRule"/>
</dbReference>
<feature type="domain" description="CUB" evidence="22">
    <location>
        <begin position="823"/>
        <end position="935"/>
    </location>
</feature>
<dbReference type="InterPro" id="IPR018097">
    <property type="entry name" value="EGF_Ca-bd_CS"/>
</dbReference>
<evidence type="ECO:0000256" key="6">
    <source>
        <dbReference type="ARBA" id="ARBA00022723"/>
    </source>
</evidence>
<keyword evidence="4 18" id="KW-0245">EGF-like domain</keyword>
<gene>
    <name evidence="25" type="ORF">KP79_PYT01163</name>
</gene>
<evidence type="ECO:0000259" key="22">
    <source>
        <dbReference type="PROSITE" id="PS01180"/>
    </source>
</evidence>
<dbReference type="FunFam" id="2.60.120.290:FF:000005">
    <property type="entry name" value="Procollagen C-endopeptidase enhancer 1"/>
    <property type="match status" value="2"/>
</dbReference>
<evidence type="ECO:0000256" key="18">
    <source>
        <dbReference type="PROSITE-ProRule" id="PRU00076"/>
    </source>
</evidence>
<feature type="compositionally biased region" description="Basic residues" evidence="21">
    <location>
        <begin position="122"/>
        <end position="150"/>
    </location>
</feature>
<dbReference type="PROSITE" id="PS50026">
    <property type="entry name" value="EGF_3"/>
    <property type="match status" value="2"/>
</dbReference>
<dbReference type="EMBL" id="NEDP02003474">
    <property type="protein sequence ID" value="OWF48601.1"/>
    <property type="molecule type" value="Genomic_DNA"/>
</dbReference>
<feature type="disulfide bond" evidence="19">
    <location>
        <begin position="264"/>
        <end position="286"/>
    </location>
</feature>
<feature type="disulfide bond" evidence="19">
    <location>
        <begin position="266"/>
        <end position="267"/>
    </location>
</feature>
<dbReference type="CDD" id="cd00041">
    <property type="entry name" value="CUB"/>
    <property type="match status" value="5"/>
</dbReference>
<evidence type="ECO:0000256" key="16">
    <source>
        <dbReference type="PIRSR" id="PIRSR001199-1"/>
    </source>
</evidence>
<proteinExistence type="predicted"/>
<dbReference type="GO" id="GO:0005509">
    <property type="term" value="F:calcium ion binding"/>
    <property type="evidence" value="ECO:0007669"/>
    <property type="project" value="InterPro"/>
</dbReference>
<dbReference type="FunFam" id="3.40.390.10:FF:000004">
    <property type="entry name" value="Metalloendopeptidase"/>
    <property type="match status" value="1"/>
</dbReference>
<feature type="domain" description="CUB" evidence="22">
    <location>
        <begin position="666"/>
        <end position="779"/>
    </location>
</feature>
<evidence type="ECO:0000256" key="1">
    <source>
        <dbReference type="ARBA" id="ARBA00004613"/>
    </source>
</evidence>
<feature type="compositionally biased region" description="Basic residues" evidence="21">
    <location>
        <begin position="158"/>
        <end position="185"/>
    </location>
</feature>
<evidence type="ECO:0000256" key="13">
    <source>
        <dbReference type="ARBA" id="ARBA00023145"/>
    </source>
</evidence>
<dbReference type="InterPro" id="IPR024079">
    <property type="entry name" value="MetalloPept_cat_dom_sf"/>
</dbReference>
<evidence type="ECO:0000256" key="20">
    <source>
        <dbReference type="RuleBase" id="RU361183"/>
    </source>
</evidence>
<dbReference type="GO" id="GO:0030513">
    <property type="term" value="P:positive regulation of BMP signaling pathway"/>
    <property type="evidence" value="ECO:0007669"/>
    <property type="project" value="UniProtKB-ARBA"/>
</dbReference>
<keyword evidence="5 19" id="KW-0645">Protease</keyword>
<keyword evidence="14 19" id="KW-1015">Disulfide bond</keyword>
<dbReference type="GO" id="GO:0032927">
    <property type="term" value="P:positive regulation of activin receptor signaling pathway"/>
    <property type="evidence" value="ECO:0007669"/>
    <property type="project" value="UniProtKB-ARBA"/>
</dbReference>
<keyword evidence="6 17" id="KW-0479">Metal-binding</keyword>
<dbReference type="PANTHER" id="PTHR24251">
    <property type="entry name" value="OVOCHYMASE-RELATED"/>
    <property type="match status" value="1"/>
</dbReference>
<keyword evidence="15" id="KW-0325">Glycoprotein</keyword>
<dbReference type="Pfam" id="PF01400">
    <property type="entry name" value="Astacin"/>
    <property type="match status" value="1"/>
</dbReference>
<feature type="domain" description="CUB" evidence="22">
    <location>
        <begin position="936"/>
        <end position="1052"/>
    </location>
</feature>
<reference evidence="25 26" key="1">
    <citation type="journal article" date="2017" name="Nat. Ecol. Evol.">
        <title>Scallop genome provides insights into evolution of bilaterian karyotype and development.</title>
        <authorList>
            <person name="Wang S."/>
            <person name="Zhang J."/>
            <person name="Jiao W."/>
            <person name="Li J."/>
            <person name="Xun X."/>
            <person name="Sun Y."/>
            <person name="Guo X."/>
            <person name="Huan P."/>
            <person name="Dong B."/>
            <person name="Zhang L."/>
            <person name="Hu X."/>
            <person name="Sun X."/>
            <person name="Wang J."/>
            <person name="Zhao C."/>
            <person name="Wang Y."/>
            <person name="Wang D."/>
            <person name="Huang X."/>
            <person name="Wang R."/>
            <person name="Lv J."/>
            <person name="Li Y."/>
            <person name="Zhang Z."/>
            <person name="Liu B."/>
            <person name="Lu W."/>
            <person name="Hui Y."/>
            <person name="Liang J."/>
            <person name="Zhou Z."/>
            <person name="Hou R."/>
            <person name="Li X."/>
            <person name="Liu Y."/>
            <person name="Li H."/>
            <person name="Ning X."/>
            <person name="Lin Y."/>
            <person name="Zhao L."/>
            <person name="Xing Q."/>
            <person name="Dou J."/>
            <person name="Li Y."/>
            <person name="Mao J."/>
            <person name="Guo H."/>
            <person name="Dou H."/>
            <person name="Li T."/>
            <person name="Mu C."/>
            <person name="Jiang W."/>
            <person name="Fu Q."/>
            <person name="Fu X."/>
            <person name="Miao Y."/>
            <person name="Liu J."/>
            <person name="Yu Q."/>
            <person name="Li R."/>
            <person name="Liao H."/>
            <person name="Li X."/>
            <person name="Kong Y."/>
            <person name="Jiang Z."/>
            <person name="Chourrout D."/>
            <person name="Li R."/>
            <person name="Bao Z."/>
        </authorList>
    </citation>
    <scope>NUCLEOTIDE SEQUENCE [LARGE SCALE GENOMIC DNA]</scope>
    <source>
        <strain evidence="25 26">PY_sf001</strain>
    </source>
</reference>
<feature type="domain" description="EGF-like" evidence="23">
    <location>
        <begin position="623"/>
        <end position="663"/>
    </location>
</feature>
<dbReference type="Pfam" id="PF14670">
    <property type="entry name" value="FXa_inhibition"/>
    <property type="match status" value="2"/>
</dbReference>
<dbReference type="PANTHER" id="PTHR24251:SF43">
    <property type="entry name" value="TOLLOID-LIKE PROTEIN 2"/>
    <property type="match status" value="1"/>
</dbReference>
<evidence type="ECO:0000256" key="17">
    <source>
        <dbReference type="PIRSR" id="PIRSR001199-2"/>
    </source>
</evidence>
<dbReference type="InterPro" id="IPR034036">
    <property type="entry name" value="ZnMP_TLD/BMP1"/>
</dbReference>
<evidence type="ECO:0000256" key="11">
    <source>
        <dbReference type="ARBA" id="ARBA00022837"/>
    </source>
</evidence>
<feature type="signal peptide" evidence="20">
    <location>
        <begin position="1"/>
        <end position="23"/>
    </location>
</feature>
<dbReference type="InterPro" id="IPR006026">
    <property type="entry name" value="Peptidase_Metallo"/>
</dbReference>
<evidence type="ECO:0000256" key="12">
    <source>
        <dbReference type="ARBA" id="ARBA00023049"/>
    </source>
</evidence>